<dbReference type="Pfam" id="PF03583">
    <property type="entry name" value="LIP"/>
    <property type="match status" value="1"/>
</dbReference>
<dbReference type="Proteomes" id="UP000467428">
    <property type="component" value="Chromosome"/>
</dbReference>
<evidence type="ECO:0000256" key="1">
    <source>
        <dbReference type="SAM" id="MobiDB-lite"/>
    </source>
</evidence>
<dbReference type="SUPFAM" id="SSF53474">
    <property type="entry name" value="alpha/beta-Hydrolases"/>
    <property type="match status" value="1"/>
</dbReference>
<dbReference type="InterPro" id="IPR029058">
    <property type="entry name" value="AB_hydrolase_fold"/>
</dbReference>
<dbReference type="PANTHER" id="PTHR34853">
    <property type="match status" value="1"/>
</dbReference>
<sequence length="407" mass="42460">MTRRSVLLIAVPLLLVVVVAVTAILLVGRSGGKGTDATAADAPEPISTADLTDAGPGSLVSAVKMPDFDRTNFGRSIRSARVLYRSTSGDDGAPTVVSGTVFTPIEPPPPGGWPIVSFGHGTLGWQERCGPSLSTTLLGQVDAVQGFINRGYAVAMADYQGLGAPGVHPYSDAKTAGLNMIDAVRALRRTFDGVSDRWAAMGGSQGGGAAWAADEQAAVYAPELNLVGAVGLSPAADVAGLVDKAVAGTLTIDQGPVLQGILYSLARLHPDLNLDDYRHGAAVRYWDVLSSCGGPDVHDRTDAMKALGPNDFTPSSDAAADLLRGYLTAWALPQRPLSAPLYVEFGSDDTFIDPAWTRAAIARACALGGVVDWREDPLAGHGDVDWANGLTWLDDRFEGRPVANECA</sequence>
<accession>A0A7I7RWH0</accession>
<dbReference type="RefSeq" id="WP_235887498.1">
    <property type="nucleotide sequence ID" value="NZ_AP022593.1"/>
</dbReference>
<name>A0A7I7RWH0_9MYCO</name>
<dbReference type="GO" id="GO:0004806">
    <property type="term" value="F:triacylglycerol lipase activity"/>
    <property type="evidence" value="ECO:0007669"/>
    <property type="project" value="InterPro"/>
</dbReference>
<reference evidence="2 3" key="1">
    <citation type="journal article" date="2019" name="Emerg. Microbes Infect.">
        <title>Comprehensive subspecies identification of 175 nontuberculous mycobacteria species based on 7547 genomic profiles.</title>
        <authorList>
            <person name="Matsumoto Y."/>
            <person name="Kinjo T."/>
            <person name="Motooka D."/>
            <person name="Nabeya D."/>
            <person name="Jung N."/>
            <person name="Uechi K."/>
            <person name="Horii T."/>
            <person name="Iida T."/>
            <person name="Fujita J."/>
            <person name="Nakamura S."/>
        </authorList>
    </citation>
    <scope>NUCLEOTIDE SEQUENCE [LARGE SCALE GENOMIC DNA]</scope>
    <source>
        <strain evidence="2 3">JCM 18538</strain>
    </source>
</reference>
<protein>
    <submittedName>
        <fullName evidence="2">Putative lipase</fullName>
    </submittedName>
</protein>
<keyword evidence="3" id="KW-1185">Reference proteome</keyword>
<proteinExistence type="predicted"/>
<dbReference type="AlphaFoldDB" id="A0A7I7RWH0"/>
<dbReference type="EMBL" id="AP022593">
    <property type="protein sequence ID" value="BBY48982.1"/>
    <property type="molecule type" value="Genomic_DNA"/>
</dbReference>
<feature type="region of interest" description="Disordered" evidence="1">
    <location>
        <begin position="31"/>
        <end position="51"/>
    </location>
</feature>
<evidence type="ECO:0000313" key="2">
    <source>
        <dbReference type="EMBL" id="BBY48982.1"/>
    </source>
</evidence>
<geneLocation type="plasmid" evidence="3">
    <name>pjcm18538 dna</name>
</geneLocation>
<organism evidence="2 3">
    <name type="scientific">Mycolicibacterium arabiense</name>
    <dbReference type="NCBI Taxonomy" id="1286181"/>
    <lineage>
        <taxon>Bacteria</taxon>
        <taxon>Bacillati</taxon>
        <taxon>Actinomycetota</taxon>
        <taxon>Actinomycetes</taxon>
        <taxon>Mycobacteriales</taxon>
        <taxon>Mycobacteriaceae</taxon>
        <taxon>Mycolicibacterium</taxon>
    </lineage>
</organism>
<dbReference type="KEGG" id="marz:MARA_24500"/>
<dbReference type="InterPro" id="IPR005152">
    <property type="entry name" value="Lipase_secreted"/>
</dbReference>
<dbReference type="PANTHER" id="PTHR34853:SF1">
    <property type="entry name" value="LIPASE 5"/>
    <property type="match status" value="1"/>
</dbReference>
<gene>
    <name evidence="2" type="ORF">MARA_24500</name>
</gene>
<dbReference type="Gene3D" id="3.40.50.1820">
    <property type="entry name" value="alpha/beta hydrolase"/>
    <property type="match status" value="2"/>
</dbReference>
<evidence type="ECO:0000313" key="3">
    <source>
        <dbReference type="Proteomes" id="UP000467428"/>
    </source>
</evidence>
<dbReference type="GO" id="GO:0016042">
    <property type="term" value="P:lipid catabolic process"/>
    <property type="evidence" value="ECO:0007669"/>
    <property type="project" value="InterPro"/>
</dbReference>
<dbReference type="PIRSF" id="PIRSF029171">
    <property type="entry name" value="Esterase_LipA"/>
    <property type="match status" value="1"/>
</dbReference>